<evidence type="ECO:0000256" key="2">
    <source>
        <dbReference type="ARBA" id="ARBA00023004"/>
    </source>
</evidence>
<comment type="caution">
    <text evidence="5">The sequence shown here is derived from an EMBL/GenBank/DDBJ whole genome shotgun (WGS) entry which is preliminary data.</text>
</comment>
<dbReference type="EMBL" id="JAOSHN010000011">
    <property type="protein sequence ID" value="MCU7380541.1"/>
    <property type="molecule type" value="Genomic_DNA"/>
</dbReference>
<dbReference type="Gene3D" id="3.30.70.20">
    <property type="match status" value="1"/>
</dbReference>
<name>A0A9J6QYL4_9FIRM</name>
<feature type="domain" description="4Fe-4S ferredoxin-type" evidence="4">
    <location>
        <begin position="206"/>
        <end position="237"/>
    </location>
</feature>
<dbReference type="InterPro" id="IPR017896">
    <property type="entry name" value="4Fe4S_Fe-S-bd"/>
</dbReference>
<evidence type="ECO:0000259" key="4">
    <source>
        <dbReference type="PROSITE" id="PS51379"/>
    </source>
</evidence>
<keyword evidence="1" id="KW-0479">Metal-binding</keyword>
<evidence type="ECO:0000313" key="6">
    <source>
        <dbReference type="Proteomes" id="UP001065549"/>
    </source>
</evidence>
<dbReference type="Proteomes" id="UP001065549">
    <property type="component" value="Unassembled WGS sequence"/>
</dbReference>
<dbReference type="GO" id="GO:0051536">
    <property type="term" value="F:iron-sulfur cluster binding"/>
    <property type="evidence" value="ECO:0007669"/>
    <property type="project" value="UniProtKB-KW"/>
</dbReference>
<evidence type="ECO:0000313" key="5">
    <source>
        <dbReference type="EMBL" id="MCU7380541.1"/>
    </source>
</evidence>
<keyword evidence="6" id="KW-1185">Reference proteome</keyword>
<sequence>MKHLNVLEAKLTDFVCQASGNYLNEENAITKDLIGLRIYDAPLIGAAPVSDVLFEALKKPEAIGEHFMLPKDWMPEGRTVLSFFLPYTEAVKLANARDGREPAPEWLHGRIEGQSFLTEACAYLKDTIEHMSGTVIVPTWDPRFWKSETPKGVEFPDYEFTSNWSERHIAFVCGLGTFGLSRGLITKAGIAGRFASLITDLEFEPVPREYDGLYDYCTNCGACIRRCPVNAISFETGKAHEPCASFLDYTEEAYAPRYGCGKCQTGVPCESGIPGK</sequence>
<keyword evidence="2" id="KW-0408">Iron</keyword>
<dbReference type="PROSITE" id="PS00198">
    <property type="entry name" value="4FE4S_FER_1"/>
    <property type="match status" value="1"/>
</dbReference>
<accession>A0A9J6QYL4</accession>
<gene>
    <name evidence="5" type="ORF">OBO34_19705</name>
</gene>
<organism evidence="5 6">
    <name type="scientific">Hominibacterium faecale</name>
    <dbReference type="NCBI Taxonomy" id="2839743"/>
    <lineage>
        <taxon>Bacteria</taxon>
        <taxon>Bacillati</taxon>
        <taxon>Bacillota</taxon>
        <taxon>Clostridia</taxon>
        <taxon>Peptostreptococcales</taxon>
        <taxon>Anaerovoracaceae</taxon>
        <taxon>Hominibacterium</taxon>
    </lineage>
</organism>
<dbReference type="AlphaFoldDB" id="A0A9J6QYL4"/>
<dbReference type="PANTHER" id="PTHR42827">
    <property type="entry name" value="IRON-SULFUR CLUSTER-BINDING PROTEIN-RELATED"/>
    <property type="match status" value="1"/>
</dbReference>
<dbReference type="InterPro" id="IPR017900">
    <property type="entry name" value="4Fe4S_Fe_S_CS"/>
</dbReference>
<proteinExistence type="predicted"/>
<evidence type="ECO:0000256" key="3">
    <source>
        <dbReference type="ARBA" id="ARBA00023014"/>
    </source>
</evidence>
<dbReference type="PROSITE" id="PS51379">
    <property type="entry name" value="4FE4S_FER_2"/>
    <property type="match status" value="1"/>
</dbReference>
<dbReference type="SUPFAM" id="SSF54862">
    <property type="entry name" value="4Fe-4S ferredoxins"/>
    <property type="match status" value="1"/>
</dbReference>
<protein>
    <submittedName>
        <fullName evidence="5">4Fe-4S binding protein</fullName>
    </submittedName>
</protein>
<evidence type="ECO:0000256" key="1">
    <source>
        <dbReference type="ARBA" id="ARBA00022723"/>
    </source>
</evidence>
<keyword evidence="3" id="KW-0411">Iron-sulfur</keyword>
<dbReference type="GO" id="GO:0046872">
    <property type="term" value="F:metal ion binding"/>
    <property type="evidence" value="ECO:0007669"/>
    <property type="project" value="UniProtKB-KW"/>
</dbReference>
<dbReference type="RefSeq" id="WP_253019354.1">
    <property type="nucleotide sequence ID" value="NZ_JAOSHN010000011.1"/>
</dbReference>
<dbReference type="PANTHER" id="PTHR42827:SF1">
    <property type="entry name" value="IRON-SULFUR CLUSTER-BINDING PROTEIN"/>
    <property type="match status" value="1"/>
</dbReference>
<reference evidence="5" key="1">
    <citation type="submission" date="2022-09" db="EMBL/GenBank/DDBJ databases">
        <title>Culturomic study of gut microbiota in children with autism spectrum disorder.</title>
        <authorList>
            <person name="Efimov B.A."/>
            <person name="Chaplin A.V."/>
            <person name="Sokolova S.R."/>
            <person name="Pikina A.P."/>
            <person name="Korzhanova M."/>
            <person name="Belova V."/>
            <person name="Korostin D."/>
        </authorList>
    </citation>
    <scope>NUCLEOTIDE SEQUENCE</scope>
    <source>
        <strain evidence="5">ASD5510</strain>
    </source>
</reference>
<dbReference type="Pfam" id="PF00037">
    <property type="entry name" value="Fer4"/>
    <property type="match status" value="1"/>
</dbReference>